<feature type="compositionally biased region" description="Low complexity" evidence="1">
    <location>
        <begin position="58"/>
        <end position="91"/>
    </location>
</feature>
<evidence type="ECO:0000313" key="4">
    <source>
        <dbReference type="EMBL" id="KAK3692566.1"/>
    </source>
</evidence>
<sequence>MASLSTHLGSRLLLLVQQAPCRCTSASVSSSSQTTLSRVVRLPPSTRRLFQTTPPRRAAVSKPAAPLPKSKTKTATPKPKPAASSPAGGLPRAPPSYADQLAAKGRTLLYEAPSHLWFRVASFTSGAFCVSYTVYQYWSVYLHPPEGLYSWVPHAFGIICLFMGSMGAYFVLGTRRIVRTIEAVPAALARTHPKGYLPGSRHPPIPLYIEVASSRVLPFLPPRRQLYLPEDVLMPFRMQGVLSGQTNAGQLAQSAGLKAQIAQRAEKQARIKARQEELANHRMTVPFRDMGKALKVIYQGVTRAFNRDGFAKMKLKGQEYKIDVSSGWALDDGRAMDRLLLLRPNAMRS</sequence>
<dbReference type="AlphaFoldDB" id="A0AAE0XFZ3"/>
<dbReference type="EMBL" id="JAULSO010000001">
    <property type="protein sequence ID" value="KAK3692566.1"/>
    <property type="molecule type" value="Genomic_DNA"/>
</dbReference>
<feature type="transmembrane region" description="Helical" evidence="2">
    <location>
        <begin position="116"/>
        <end position="138"/>
    </location>
</feature>
<reference evidence="4" key="1">
    <citation type="journal article" date="2023" name="Mol. Phylogenet. Evol.">
        <title>Genome-scale phylogeny and comparative genomics of the fungal order Sordariales.</title>
        <authorList>
            <person name="Hensen N."/>
            <person name="Bonometti L."/>
            <person name="Westerberg I."/>
            <person name="Brannstrom I.O."/>
            <person name="Guillou S."/>
            <person name="Cros-Aarteil S."/>
            <person name="Calhoun S."/>
            <person name="Haridas S."/>
            <person name="Kuo A."/>
            <person name="Mondo S."/>
            <person name="Pangilinan J."/>
            <person name="Riley R."/>
            <person name="LaButti K."/>
            <person name="Andreopoulos B."/>
            <person name="Lipzen A."/>
            <person name="Chen C."/>
            <person name="Yan M."/>
            <person name="Daum C."/>
            <person name="Ng V."/>
            <person name="Clum A."/>
            <person name="Steindorff A."/>
            <person name="Ohm R.A."/>
            <person name="Martin F."/>
            <person name="Silar P."/>
            <person name="Natvig D.O."/>
            <person name="Lalanne C."/>
            <person name="Gautier V."/>
            <person name="Ament-Velasquez S.L."/>
            <person name="Kruys A."/>
            <person name="Hutchinson M.I."/>
            <person name="Powell A.J."/>
            <person name="Barry K."/>
            <person name="Miller A.N."/>
            <person name="Grigoriev I.V."/>
            <person name="Debuchy R."/>
            <person name="Gladieux P."/>
            <person name="Hiltunen Thoren M."/>
            <person name="Johannesson H."/>
        </authorList>
    </citation>
    <scope>NUCLEOTIDE SEQUENCE</scope>
    <source>
        <strain evidence="4">CBS 314.62</strain>
    </source>
</reference>
<reference evidence="4" key="2">
    <citation type="submission" date="2023-06" db="EMBL/GenBank/DDBJ databases">
        <authorList>
            <consortium name="Lawrence Berkeley National Laboratory"/>
            <person name="Haridas S."/>
            <person name="Hensen N."/>
            <person name="Bonometti L."/>
            <person name="Westerberg I."/>
            <person name="Brannstrom I.O."/>
            <person name="Guillou S."/>
            <person name="Cros-Aarteil S."/>
            <person name="Calhoun S."/>
            <person name="Kuo A."/>
            <person name="Mondo S."/>
            <person name="Pangilinan J."/>
            <person name="Riley R."/>
            <person name="Labutti K."/>
            <person name="Andreopoulos B."/>
            <person name="Lipzen A."/>
            <person name="Chen C."/>
            <person name="Yanf M."/>
            <person name="Daum C."/>
            <person name="Ng V."/>
            <person name="Clum A."/>
            <person name="Steindorff A."/>
            <person name="Ohm R."/>
            <person name="Martin F."/>
            <person name="Silar P."/>
            <person name="Natvig D."/>
            <person name="Lalanne C."/>
            <person name="Gautier V."/>
            <person name="Ament-Velasquez S.L."/>
            <person name="Kruys A."/>
            <person name="Hutchinson M.I."/>
            <person name="Powell A.J."/>
            <person name="Barry K."/>
            <person name="Miller A.N."/>
            <person name="Grigoriev I.V."/>
            <person name="Debuchy R."/>
            <person name="Gladieux P."/>
            <person name="Thoren M.H."/>
            <person name="Johannesson H."/>
        </authorList>
    </citation>
    <scope>NUCLEOTIDE SEQUENCE</scope>
    <source>
        <strain evidence="4">CBS 314.62</strain>
    </source>
</reference>
<feature type="signal peptide" evidence="3">
    <location>
        <begin position="1"/>
        <end position="21"/>
    </location>
</feature>
<organism evidence="4 5">
    <name type="scientific">Podospora appendiculata</name>
    <dbReference type="NCBI Taxonomy" id="314037"/>
    <lineage>
        <taxon>Eukaryota</taxon>
        <taxon>Fungi</taxon>
        <taxon>Dikarya</taxon>
        <taxon>Ascomycota</taxon>
        <taxon>Pezizomycotina</taxon>
        <taxon>Sordariomycetes</taxon>
        <taxon>Sordariomycetidae</taxon>
        <taxon>Sordariales</taxon>
        <taxon>Podosporaceae</taxon>
        <taxon>Podospora</taxon>
    </lineage>
</organism>
<evidence type="ECO:0000313" key="5">
    <source>
        <dbReference type="Proteomes" id="UP001270362"/>
    </source>
</evidence>
<evidence type="ECO:0000256" key="1">
    <source>
        <dbReference type="SAM" id="MobiDB-lite"/>
    </source>
</evidence>
<name>A0AAE0XFZ3_9PEZI</name>
<accession>A0AAE0XFZ3</accession>
<evidence type="ECO:0000256" key="2">
    <source>
        <dbReference type="SAM" id="Phobius"/>
    </source>
</evidence>
<feature type="chain" id="PRO_5042289674" evidence="3">
    <location>
        <begin position="22"/>
        <end position="349"/>
    </location>
</feature>
<comment type="caution">
    <text evidence="4">The sequence shown here is derived from an EMBL/GenBank/DDBJ whole genome shotgun (WGS) entry which is preliminary data.</text>
</comment>
<gene>
    <name evidence="4" type="ORF">B0T22DRAFT_17532</name>
</gene>
<dbReference type="Proteomes" id="UP001270362">
    <property type="component" value="Unassembled WGS sequence"/>
</dbReference>
<feature type="region of interest" description="Disordered" evidence="1">
    <location>
        <begin position="43"/>
        <end position="92"/>
    </location>
</feature>
<proteinExistence type="predicted"/>
<protein>
    <submittedName>
        <fullName evidence="4">Uncharacterized protein</fullName>
    </submittedName>
</protein>
<keyword evidence="2" id="KW-1133">Transmembrane helix</keyword>
<keyword evidence="2" id="KW-0472">Membrane</keyword>
<keyword evidence="2" id="KW-0812">Transmembrane</keyword>
<feature type="transmembrane region" description="Helical" evidence="2">
    <location>
        <begin position="150"/>
        <end position="172"/>
    </location>
</feature>
<keyword evidence="3" id="KW-0732">Signal</keyword>
<evidence type="ECO:0000256" key="3">
    <source>
        <dbReference type="SAM" id="SignalP"/>
    </source>
</evidence>
<keyword evidence="5" id="KW-1185">Reference proteome</keyword>